<evidence type="ECO:0000313" key="1">
    <source>
        <dbReference type="EMBL" id="MBP1853257.1"/>
    </source>
</evidence>
<accession>A0ABS4E5P0</accession>
<sequence length="204" mass="22127">MPTINGVTYPDTAAALKSSGNAALVKLFHQLCGATLTARDKKFLTAAKTAKATSSHAAFELTGLHLGKCAISLPSQAQTAIKGKLHKRGHLAMDGKAILKLVEDAQTLLEESVEAEVMADIYEFPAFKTLHRKIVYADVQPNMAMATRLGISDAKGLKDIEFHMRMGEHASAGKLIDKLTEIEAMKKKGPAIARKLMQQNPNYR</sequence>
<comment type="caution">
    <text evidence="1">The sequence shown here is derived from an EMBL/GenBank/DDBJ whole genome shotgun (WGS) entry which is preliminary data.</text>
</comment>
<evidence type="ECO:0000313" key="2">
    <source>
        <dbReference type="Proteomes" id="UP000759443"/>
    </source>
</evidence>
<dbReference type="Proteomes" id="UP000759443">
    <property type="component" value="Unassembled WGS sequence"/>
</dbReference>
<reference evidence="1 2" key="1">
    <citation type="submission" date="2021-03" db="EMBL/GenBank/DDBJ databases">
        <title>Genomic Encyclopedia of Type Strains, Phase IV (KMG-IV): sequencing the most valuable type-strain genomes for metagenomic binning, comparative biology and taxonomic classification.</title>
        <authorList>
            <person name="Goeker M."/>
        </authorList>
    </citation>
    <scope>NUCLEOTIDE SEQUENCE [LARGE SCALE GENOMIC DNA]</scope>
    <source>
        <strain evidence="1 2">DSM 21600</strain>
    </source>
</reference>
<name>A0ABS4E5P0_9HYPH</name>
<gene>
    <name evidence="1" type="ORF">J2Z17_004718</name>
</gene>
<organism evidence="1 2">
    <name type="scientific">Rhizobium halophytocola</name>
    <dbReference type="NCBI Taxonomy" id="735519"/>
    <lineage>
        <taxon>Bacteria</taxon>
        <taxon>Pseudomonadati</taxon>
        <taxon>Pseudomonadota</taxon>
        <taxon>Alphaproteobacteria</taxon>
        <taxon>Hyphomicrobiales</taxon>
        <taxon>Rhizobiaceae</taxon>
        <taxon>Rhizobium/Agrobacterium group</taxon>
        <taxon>Rhizobium</taxon>
    </lineage>
</organism>
<proteinExistence type="predicted"/>
<keyword evidence="2" id="KW-1185">Reference proteome</keyword>
<protein>
    <submittedName>
        <fullName evidence="1">Uncharacterized protein</fullName>
    </submittedName>
</protein>
<dbReference type="EMBL" id="JAGGJU010000016">
    <property type="protein sequence ID" value="MBP1853257.1"/>
    <property type="molecule type" value="Genomic_DNA"/>
</dbReference>
<dbReference type="RefSeq" id="WP_209948904.1">
    <property type="nucleotide sequence ID" value="NZ_JAGGJU010000016.1"/>
</dbReference>